<keyword evidence="2" id="KW-0378">Hydrolase</keyword>
<dbReference type="EMBL" id="BMSA01000003">
    <property type="protein sequence ID" value="GGT42152.1"/>
    <property type="molecule type" value="Genomic_DNA"/>
</dbReference>
<evidence type="ECO:0000313" key="3">
    <source>
        <dbReference type="Proteomes" id="UP000646776"/>
    </source>
</evidence>
<name>A0A918H6E3_9ACTN</name>
<dbReference type="GO" id="GO:0003676">
    <property type="term" value="F:nucleic acid binding"/>
    <property type="evidence" value="ECO:0007669"/>
    <property type="project" value="InterPro"/>
</dbReference>
<dbReference type="InterPro" id="IPR003615">
    <property type="entry name" value="HNH_nuc"/>
</dbReference>
<dbReference type="Pfam" id="PF26340">
    <property type="entry name" value="DNA-SBD_ScoMcrA"/>
    <property type="match status" value="1"/>
</dbReference>
<comment type="caution">
    <text evidence="2">The sequence shown here is derived from an EMBL/GenBank/DDBJ whole genome shotgun (WGS) entry which is preliminary data.</text>
</comment>
<dbReference type="GO" id="GO:0008270">
    <property type="term" value="F:zinc ion binding"/>
    <property type="evidence" value="ECO:0007669"/>
    <property type="project" value="InterPro"/>
</dbReference>
<protein>
    <submittedName>
        <fullName evidence="2">HNH endonuclease</fullName>
    </submittedName>
</protein>
<reference evidence="2" key="1">
    <citation type="journal article" date="2014" name="Int. J. Syst. Evol. Microbiol.">
        <title>Complete genome sequence of Corynebacterium casei LMG S-19264T (=DSM 44701T), isolated from a smear-ripened cheese.</title>
        <authorList>
            <consortium name="US DOE Joint Genome Institute (JGI-PGF)"/>
            <person name="Walter F."/>
            <person name="Albersmeier A."/>
            <person name="Kalinowski J."/>
            <person name="Ruckert C."/>
        </authorList>
    </citation>
    <scope>NUCLEOTIDE SEQUENCE</scope>
    <source>
        <strain evidence="2">JCM 4125</strain>
    </source>
</reference>
<dbReference type="Pfam" id="PF01844">
    <property type="entry name" value="HNH"/>
    <property type="match status" value="1"/>
</dbReference>
<dbReference type="GO" id="GO:0004519">
    <property type="term" value="F:endonuclease activity"/>
    <property type="evidence" value="ECO:0007669"/>
    <property type="project" value="UniProtKB-KW"/>
</dbReference>
<organism evidence="2 3">
    <name type="scientific">Streptomyces phaeofaciens</name>
    <dbReference type="NCBI Taxonomy" id="68254"/>
    <lineage>
        <taxon>Bacteria</taxon>
        <taxon>Bacillati</taxon>
        <taxon>Actinomycetota</taxon>
        <taxon>Actinomycetes</taxon>
        <taxon>Kitasatosporales</taxon>
        <taxon>Streptomycetaceae</taxon>
        <taxon>Streptomyces</taxon>
    </lineage>
</organism>
<keyword evidence="2" id="KW-0255">Endonuclease</keyword>
<gene>
    <name evidence="2" type="ORF">GCM10010226_18460</name>
</gene>
<dbReference type="AlphaFoldDB" id="A0A918H6E3"/>
<dbReference type="Proteomes" id="UP000646776">
    <property type="component" value="Unassembled WGS sequence"/>
</dbReference>
<dbReference type="InterPro" id="IPR058712">
    <property type="entry name" value="SRA_ScoMcrA"/>
</dbReference>
<dbReference type="SMART" id="SM00507">
    <property type="entry name" value="HNHc"/>
    <property type="match status" value="1"/>
</dbReference>
<dbReference type="Pfam" id="PF26348">
    <property type="entry name" value="SRA_ScoMcrA"/>
    <property type="match status" value="1"/>
</dbReference>
<evidence type="ECO:0000259" key="1">
    <source>
        <dbReference type="SMART" id="SM00507"/>
    </source>
</evidence>
<reference evidence="2" key="2">
    <citation type="submission" date="2020-09" db="EMBL/GenBank/DDBJ databases">
        <authorList>
            <person name="Sun Q."/>
            <person name="Ohkuma M."/>
        </authorList>
    </citation>
    <scope>NUCLEOTIDE SEQUENCE</scope>
    <source>
        <strain evidence="2">JCM 4125</strain>
    </source>
</reference>
<proteinExistence type="predicted"/>
<sequence length="479" mass="53000">MADVQDLMERIGKLRPAMRPTGQPLHRPLLLLWAIAQAVHGRPRQQPWSVVKGELGPLLTQFDGARRGERDAVYPFWALERDGLWEVAESAQLPLTSDGRRPTFSTLEQVDPLAGLPEQDYDQLVDDPELAAQAINTLLVRFFAGTAAAVVDSVGLQGFALGQIGASLHPLVGEPYVNRTAIAEVYGGNRVMGITPIADGILAAYSDDKGPYADHHIPETGWIAYTGDGLSGDQAMTGGNKSMREYQKQQKALRYWHKPYNGHWTFETWAVVVQCRRRWGRGQDKKQRREYVWVLAPVPSPMPETWPSEVIDALAQDDNTIHDDSQDVIPAEVATGTESRQLSANERYRRLSAAAGRTEGKRTKRSNVALVERYMRSPAAREAVIIRSGGRCENPSCLGHPLDRTDTGQPILEVDHVNGLARTGQDTPEFMIALCPNCHALKTRGKGRLVLQKSLLAVARKLHRAMERGDALKAHRDGA</sequence>
<dbReference type="InterPro" id="IPR002711">
    <property type="entry name" value="HNH"/>
</dbReference>
<dbReference type="RefSeq" id="WP_189709571.1">
    <property type="nucleotide sequence ID" value="NZ_BMSA01000003.1"/>
</dbReference>
<evidence type="ECO:0000313" key="2">
    <source>
        <dbReference type="EMBL" id="GGT42152.1"/>
    </source>
</evidence>
<feature type="domain" description="HNH nuclease" evidence="1">
    <location>
        <begin position="379"/>
        <end position="440"/>
    </location>
</feature>
<dbReference type="CDD" id="cd00085">
    <property type="entry name" value="HNHc"/>
    <property type="match status" value="1"/>
</dbReference>
<keyword evidence="3" id="KW-1185">Reference proteome</keyword>
<keyword evidence="2" id="KW-0540">Nuclease</keyword>
<dbReference type="InterPro" id="IPR058813">
    <property type="entry name" value="DNA-SBD_ScoMcrA"/>
</dbReference>
<accession>A0A918H6E3</accession>